<sequence length="216" mass="23399">MPQPGTLPEMPSPAMTSPAMPSPATPWPDTPATRRAAQDFIDDLNRALLAQPSATLTLERWCGAHGIGDPALVRAERERAGEGAPPQEVRDLLGADAQTPVRHRRVRLTCGAIVLSEADNYYRPDRLTAEMNAVLDATDMPFGKVVRPLDFRRRTLEARPLWRPAEDASGPGSAGPLVVPRFVLAHRAVLTLPDGTPFSALIERYTSGVLAFPAPK</sequence>
<organism evidence="2 3">
    <name type="scientific">Xanthobacter autotrophicus</name>
    <dbReference type="NCBI Taxonomy" id="280"/>
    <lineage>
        <taxon>Bacteria</taxon>
        <taxon>Pseudomonadati</taxon>
        <taxon>Pseudomonadota</taxon>
        <taxon>Alphaproteobacteria</taxon>
        <taxon>Hyphomicrobiales</taxon>
        <taxon>Xanthobacteraceae</taxon>
        <taxon>Xanthobacter</taxon>
    </lineage>
</organism>
<proteinExistence type="predicted"/>
<protein>
    <recommendedName>
        <fullName evidence="4">Chorismate lyase</fullName>
    </recommendedName>
</protein>
<dbReference type="SUPFAM" id="SSF64288">
    <property type="entry name" value="Chorismate lyase-like"/>
    <property type="match status" value="1"/>
</dbReference>
<feature type="compositionally biased region" description="Pro residues" evidence="1">
    <location>
        <begin position="20"/>
        <end position="29"/>
    </location>
</feature>
<dbReference type="AlphaFoldDB" id="A0A6C1KES0"/>
<feature type="region of interest" description="Disordered" evidence="1">
    <location>
        <begin position="1"/>
        <end position="31"/>
    </location>
</feature>
<dbReference type="OrthoDB" id="7862147at2"/>
<evidence type="ECO:0000313" key="3">
    <source>
        <dbReference type="Proteomes" id="UP000305131"/>
    </source>
</evidence>
<comment type="caution">
    <text evidence="2">The sequence shown here is derived from an EMBL/GenBank/DDBJ whole genome shotgun (WGS) entry which is preliminary data.</text>
</comment>
<reference evidence="2 3" key="1">
    <citation type="submission" date="2019-05" db="EMBL/GenBank/DDBJ databases">
        <authorList>
            <person name="Zhou X."/>
        </authorList>
    </citation>
    <scope>NUCLEOTIDE SEQUENCE [LARGE SCALE GENOMIC DNA]</scope>
    <source>
        <strain evidence="2 3">DSM 432</strain>
    </source>
</reference>
<dbReference type="EMBL" id="VAUP01000028">
    <property type="protein sequence ID" value="TLX42735.1"/>
    <property type="molecule type" value="Genomic_DNA"/>
</dbReference>
<gene>
    <name evidence="2" type="ORF">FBQ73_12405</name>
</gene>
<name>A0A6C1KES0_XANAU</name>
<evidence type="ECO:0000256" key="1">
    <source>
        <dbReference type="SAM" id="MobiDB-lite"/>
    </source>
</evidence>
<evidence type="ECO:0008006" key="4">
    <source>
        <dbReference type="Google" id="ProtNLM"/>
    </source>
</evidence>
<accession>A0A6C1KES0</accession>
<dbReference type="InterPro" id="IPR028978">
    <property type="entry name" value="Chorismate_lyase_/UTRA_dom_sf"/>
</dbReference>
<evidence type="ECO:0000313" key="2">
    <source>
        <dbReference type="EMBL" id="TLX42735.1"/>
    </source>
</evidence>
<dbReference type="Proteomes" id="UP000305131">
    <property type="component" value="Unassembled WGS sequence"/>
</dbReference>
<dbReference type="Gene3D" id="3.40.1410.10">
    <property type="entry name" value="Chorismate lyase-like"/>
    <property type="match status" value="1"/>
</dbReference>